<evidence type="ECO:0000313" key="2">
    <source>
        <dbReference type="EMBL" id="PMD37991.1"/>
    </source>
</evidence>
<gene>
    <name evidence="2" type="ORF">L207DRAFT_430702</name>
</gene>
<organism evidence="2 3">
    <name type="scientific">Hyaloscypha variabilis (strain UAMH 11265 / GT02V1 / F)</name>
    <name type="common">Meliniomyces variabilis</name>
    <dbReference type="NCBI Taxonomy" id="1149755"/>
    <lineage>
        <taxon>Eukaryota</taxon>
        <taxon>Fungi</taxon>
        <taxon>Dikarya</taxon>
        <taxon>Ascomycota</taxon>
        <taxon>Pezizomycotina</taxon>
        <taxon>Leotiomycetes</taxon>
        <taxon>Helotiales</taxon>
        <taxon>Hyaloscyphaceae</taxon>
        <taxon>Hyaloscypha</taxon>
        <taxon>Hyaloscypha variabilis</taxon>
    </lineage>
</organism>
<feature type="domain" description="Heterokaryon incompatibility" evidence="1">
    <location>
        <begin position="22"/>
        <end position="113"/>
    </location>
</feature>
<reference evidence="2 3" key="1">
    <citation type="submission" date="2016-04" db="EMBL/GenBank/DDBJ databases">
        <title>A degradative enzymes factory behind the ericoid mycorrhizal symbiosis.</title>
        <authorList>
            <consortium name="DOE Joint Genome Institute"/>
            <person name="Martino E."/>
            <person name="Morin E."/>
            <person name="Grelet G."/>
            <person name="Kuo A."/>
            <person name="Kohler A."/>
            <person name="Daghino S."/>
            <person name="Barry K."/>
            <person name="Choi C."/>
            <person name="Cichocki N."/>
            <person name="Clum A."/>
            <person name="Copeland A."/>
            <person name="Hainaut M."/>
            <person name="Haridas S."/>
            <person name="Labutti K."/>
            <person name="Lindquist E."/>
            <person name="Lipzen A."/>
            <person name="Khouja H.-R."/>
            <person name="Murat C."/>
            <person name="Ohm R."/>
            <person name="Olson A."/>
            <person name="Spatafora J."/>
            <person name="Veneault-Fourrey C."/>
            <person name="Henrissat B."/>
            <person name="Grigoriev I."/>
            <person name="Martin F."/>
            <person name="Perotto S."/>
        </authorList>
    </citation>
    <scope>NUCLEOTIDE SEQUENCE [LARGE SCALE GENOMIC DNA]</scope>
    <source>
        <strain evidence="2 3">F</strain>
    </source>
</reference>
<proteinExistence type="predicted"/>
<dbReference type="OrthoDB" id="674604at2759"/>
<dbReference type="PANTHER" id="PTHR10622:SF10">
    <property type="entry name" value="HET DOMAIN-CONTAINING PROTEIN"/>
    <property type="match status" value="1"/>
</dbReference>
<evidence type="ECO:0000259" key="1">
    <source>
        <dbReference type="Pfam" id="PF06985"/>
    </source>
</evidence>
<dbReference type="Proteomes" id="UP000235786">
    <property type="component" value="Unassembled WGS sequence"/>
</dbReference>
<sequence length="189" mass="21748">MRLIHSTNFELHEFIGSQIPQYAILSHTWGEEEISFQELQRNVPEVKEKKGFDKIRQCCRVAAEDGFEYAWVDTCCIDKTSSAELSEAINPMFRWYQRAEVCYAFLADVPSDEDPQKEGSAFRKSRWFTRGWTLQELIAPAHVTFPGKGRKRLCGFRRKLSKIHRTRASSRGGTITKIYASSTSIIVGF</sequence>
<protein>
    <submittedName>
        <fullName evidence="2">HET-domain-containing protein</fullName>
    </submittedName>
</protein>
<name>A0A2J6RHK5_HYAVF</name>
<dbReference type="EMBL" id="KZ613948">
    <property type="protein sequence ID" value="PMD37991.1"/>
    <property type="molecule type" value="Genomic_DNA"/>
</dbReference>
<dbReference type="Pfam" id="PF06985">
    <property type="entry name" value="HET"/>
    <property type="match status" value="1"/>
</dbReference>
<keyword evidence="3" id="KW-1185">Reference proteome</keyword>
<dbReference type="PANTHER" id="PTHR10622">
    <property type="entry name" value="HET DOMAIN-CONTAINING PROTEIN"/>
    <property type="match status" value="1"/>
</dbReference>
<dbReference type="InterPro" id="IPR010730">
    <property type="entry name" value="HET"/>
</dbReference>
<dbReference type="AlphaFoldDB" id="A0A2J6RHK5"/>
<accession>A0A2J6RHK5</accession>
<evidence type="ECO:0000313" key="3">
    <source>
        <dbReference type="Proteomes" id="UP000235786"/>
    </source>
</evidence>
<dbReference type="STRING" id="1149755.A0A2J6RHK5"/>